<keyword evidence="4" id="KW-0032">Aminotransferase</keyword>
<keyword evidence="5" id="KW-1185">Reference proteome</keyword>
<comment type="caution">
    <text evidence="4">The sequence shown here is derived from an EMBL/GenBank/DDBJ whole genome shotgun (WGS) entry which is preliminary data.</text>
</comment>
<comment type="similarity">
    <text evidence="3">Belongs to the class-III pyridoxal-phosphate-dependent aminotransferase family.</text>
</comment>
<gene>
    <name evidence="4" type="ORF">J2Z42_001573</name>
</gene>
<dbReference type="InterPro" id="IPR015421">
    <property type="entry name" value="PyrdxlP-dep_Trfase_major"/>
</dbReference>
<dbReference type="PANTHER" id="PTHR11986:SF112">
    <property type="entry name" value="PUTRESCINE AMINOTRANSFERASE"/>
    <property type="match status" value="1"/>
</dbReference>
<comment type="cofactor">
    <cofactor evidence="1">
        <name>pyridoxal 5'-phosphate</name>
        <dbReference type="ChEBI" id="CHEBI:597326"/>
    </cofactor>
</comment>
<dbReference type="GO" id="GO:0033094">
    <property type="term" value="F:putrescine--2-oxoglutarate transaminase activity"/>
    <property type="evidence" value="ECO:0007669"/>
    <property type="project" value="UniProtKB-EC"/>
</dbReference>
<evidence type="ECO:0000256" key="2">
    <source>
        <dbReference type="ARBA" id="ARBA00022898"/>
    </source>
</evidence>
<dbReference type="InterPro" id="IPR005814">
    <property type="entry name" value="Aminotrans_3"/>
</dbReference>
<dbReference type="PIRSF" id="PIRSF000521">
    <property type="entry name" value="Transaminase_4ab_Lys_Orn"/>
    <property type="match status" value="1"/>
</dbReference>
<reference evidence="4 5" key="1">
    <citation type="submission" date="2021-03" db="EMBL/GenBank/DDBJ databases">
        <title>Genomic Encyclopedia of Type Strains, Phase IV (KMG-IV): sequencing the most valuable type-strain genomes for metagenomic binning, comparative biology and taxonomic classification.</title>
        <authorList>
            <person name="Goeker M."/>
        </authorList>
    </citation>
    <scope>NUCLEOTIDE SEQUENCE [LARGE SCALE GENOMIC DNA]</scope>
    <source>
        <strain evidence="4 5">DSM 28783</strain>
    </source>
</reference>
<accession>A0ABS4KS81</accession>
<dbReference type="EMBL" id="JAGGLM010000008">
    <property type="protein sequence ID" value="MBP2032894.1"/>
    <property type="molecule type" value="Genomic_DNA"/>
</dbReference>
<dbReference type="PROSITE" id="PS00600">
    <property type="entry name" value="AA_TRANSFER_CLASS_3"/>
    <property type="match status" value="1"/>
</dbReference>
<dbReference type="RefSeq" id="WP_209702053.1">
    <property type="nucleotide sequence ID" value="NZ_JAGGLM010000008.1"/>
</dbReference>
<dbReference type="SUPFAM" id="SSF53383">
    <property type="entry name" value="PLP-dependent transferases"/>
    <property type="match status" value="1"/>
</dbReference>
<organism evidence="4 5">
    <name type="scientific">Clostridium algifaecis</name>
    <dbReference type="NCBI Taxonomy" id="1472040"/>
    <lineage>
        <taxon>Bacteria</taxon>
        <taxon>Bacillati</taxon>
        <taxon>Bacillota</taxon>
        <taxon>Clostridia</taxon>
        <taxon>Eubacteriales</taxon>
        <taxon>Clostridiaceae</taxon>
        <taxon>Clostridium</taxon>
    </lineage>
</organism>
<sequence length="467" mass="51665">MYNKTEIIKDLDRIIGYIESTGELDKKDRELITSETVDNIRNYLNKGWIDIRKSTDSEDGREEAEPVIEWSDGGEYFYDLNGERYIDCLGGYGVFTPGHRNPEITKYVKLQLSRLGLHSQELLEPLRAYLAKTFELITPGDLQYAFFTNGGAEAIEMSLKLARLYTGKKWYISTLNAFHGKSNGALSATGKGFTRKAFLPMVQQTFHVEYGNAEETRTAIRNLTHVGEEVAAVIVEPIQGEGGVIIPPKGYLKELREICDEYGALLIFDEIQTGMGRTGTLWRCEAEGVVPDILAFGKAIGGGIIPMTGIVAKPKLWTQPLIENPNLLGSPTFGGNPVACSAALATIKYTLENDIPGMCKKKGETILKELKKLKLDFPKVLKDVRGAGLLIAMEFDDSKIGYYVAKKLFENKILTAGTEINAKVIRIEPPACISYESIGILLNTLKGVLQETEIEFKLADFAAAAIE</sequence>
<evidence type="ECO:0000256" key="3">
    <source>
        <dbReference type="RuleBase" id="RU003560"/>
    </source>
</evidence>
<keyword evidence="2 3" id="KW-0663">Pyridoxal phosphate</keyword>
<dbReference type="Proteomes" id="UP001519307">
    <property type="component" value="Unassembled WGS sequence"/>
</dbReference>
<dbReference type="PANTHER" id="PTHR11986">
    <property type="entry name" value="AMINOTRANSFERASE CLASS III"/>
    <property type="match status" value="1"/>
</dbReference>
<name>A0ABS4KS81_9CLOT</name>
<evidence type="ECO:0000313" key="4">
    <source>
        <dbReference type="EMBL" id="MBP2032894.1"/>
    </source>
</evidence>
<dbReference type="CDD" id="cd00610">
    <property type="entry name" value="OAT_like"/>
    <property type="match status" value="1"/>
</dbReference>
<dbReference type="EC" id="2.6.1.82" evidence="4"/>
<evidence type="ECO:0000256" key="1">
    <source>
        <dbReference type="ARBA" id="ARBA00001933"/>
    </source>
</evidence>
<dbReference type="InterPro" id="IPR015422">
    <property type="entry name" value="PyrdxlP-dep_Trfase_small"/>
</dbReference>
<dbReference type="Gene3D" id="3.90.1150.10">
    <property type="entry name" value="Aspartate Aminotransferase, domain 1"/>
    <property type="match status" value="1"/>
</dbReference>
<dbReference type="InterPro" id="IPR050103">
    <property type="entry name" value="Class-III_PLP-dep_AT"/>
</dbReference>
<dbReference type="Gene3D" id="3.40.640.10">
    <property type="entry name" value="Type I PLP-dependent aspartate aminotransferase-like (Major domain)"/>
    <property type="match status" value="1"/>
</dbReference>
<proteinExistence type="inferred from homology"/>
<dbReference type="InterPro" id="IPR049704">
    <property type="entry name" value="Aminotrans_3_PPA_site"/>
</dbReference>
<dbReference type="Pfam" id="PF00202">
    <property type="entry name" value="Aminotran_3"/>
    <property type="match status" value="1"/>
</dbReference>
<dbReference type="InterPro" id="IPR015424">
    <property type="entry name" value="PyrdxlP-dep_Trfase"/>
</dbReference>
<keyword evidence="4" id="KW-0808">Transferase</keyword>
<evidence type="ECO:0000313" key="5">
    <source>
        <dbReference type="Proteomes" id="UP001519307"/>
    </source>
</evidence>
<protein>
    <submittedName>
        <fullName evidence="4">Putrescine aminotransferase</fullName>
        <ecNumber evidence="4">2.6.1.82</ecNumber>
    </submittedName>
</protein>